<organism evidence="1 2">
    <name type="scientific">Brevibacillus borstelensis AK1</name>
    <dbReference type="NCBI Taxonomy" id="1300222"/>
    <lineage>
        <taxon>Bacteria</taxon>
        <taxon>Bacillati</taxon>
        <taxon>Bacillota</taxon>
        <taxon>Bacilli</taxon>
        <taxon>Bacillales</taxon>
        <taxon>Paenibacillaceae</taxon>
        <taxon>Brevibacillus</taxon>
    </lineage>
</organism>
<keyword evidence="2" id="KW-1185">Reference proteome</keyword>
<evidence type="ECO:0008006" key="3">
    <source>
        <dbReference type="Google" id="ProtNLM"/>
    </source>
</evidence>
<gene>
    <name evidence="1" type="ORF">I532_22325</name>
</gene>
<dbReference type="AlphaFoldDB" id="M8D2L2"/>
<dbReference type="Proteomes" id="UP000012081">
    <property type="component" value="Unassembled WGS sequence"/>
</dbReference>
<dbReference type="EMBL" id="APBN01000015">
    <property type="protein sequence ID" value="EMT50474.1"/>
    <property type="molecule type" value="Genomic_DNA"/>
</dbReference>
<proteinExistence type="predicted"/>
<accession>M8D2L2</accession>
<evidence type="ECO:0000313" key="1">
    <source>
        <dbReference type="EMBL" id="EMT50474.1"/>
    </source>
</evidence>
<sequence length="107" mass="12334">MMKGTGKERGNVLIVFIEYKIEESMRDQYLRLLAEMPDRIGEKGAREYRCWEGYDQPGLYVEAFHVESVEQYEAIKAWRLADQDFCACIAGGAAKLHVWAFQPVQLA</sequence>
<dbReference type="STRING" id="1300222.I532_22325"/>
<comment type="caution">
    <text evidence="1">The sequence shown here is derived from an EMBL/GenBank/DDBJ whole genome shotgun (WGS) entry which is preliminary data.</text>
</comment>
<reference evidence="1 2" key="1">
    <citation type="submission" date="2013-03" db="EMBL/GenBank/DDBJ databases">
        <title>Assembly of a new bacterial strain Brevibacillus borstelensis AK1.</title>
        <authorList>
            <person name="Rajan I."/>
            <person name="PoliReddy D."/>
            <person name="Sugumar T."/>
            <person name="Rathinam K."/>
            <person name="Alqarawi S."/>
            <person name="Khalil A.B."/>
            <person name="Sivakumar N."/>
        </authorList>
    </citation>
    <scope>NUCLEOTIDE SEQUENCE [LARGE SCALE GENOMIC DNA]</scope>
    <source>
        <strain evidence="1 2">AK1</strain>
    </source>
</reference>
<name>M8D2L2_9BACL</name>
<dbReference type="PATRIC" id="fig|1300222.3.peg.4690"/>
<evidence type="ECO:0000313" key="2">
    <source>
        <dbReference type="Proteomes" id="UP000012081"/>
    </source>
</evidence>
<protein>
    <recommendedName>
        <fullName evidence="3">ABM domain-containing protein</fullName>
    </recommendedName>
</protein>